<keyword evidence="2 7" id="KW-0540">Nuclease</keyword>
<reference evidence="8 9" key="1">
    <citation type="submission" date="2019-09" db="EMBL/GenBank/DDBJ databases">
        <title>Genome sequence of Adhaeribacter sp. M2.</title>
        <authorList>
            <person name="Srinivasan S."/>
        </authorList>
    </citation>
    <scope>NUCLEOTIDE SEQUENCE [LARGE SCALE GENOMIC DNA]</scope>
    <source>
        <strain evidence="8 9">M2</strain>
    </source>
</reference>
<feature type="binding site" evidence="7">
    <location>
        <position position="111"/>
    </location>
    <ligand>
        <name>Zn(2+)</name>
        <dbReference type="ChEBI" id="CHEBI:29105"/>
        <note>catalytic</note>
    </ligand>
</feature>
<accession>A0A5N1J600</accession>
<gene>
    <name evidence="7 8" type="primary">ybeY</name>
    <name evidence="8" type="ORF">F0P94_06590</name>
</gene>
<evidence type="ECO:0000256" key="1">
    <source>
        <dbReference type="ARBA" id="ARBA00010875"/>
    </source>
</evidence>
<evidence type="ECO:0000256" key="3">
    <source>
        <dbReference type="ARBA" id="ARBA00022723"/>
    </source>
</evidence>
<dbReference type="Proteomes" id="UP000326570">
    <property type="component" value="Unassembled WGS sequence"/>
</dbReference>
<keyword evidence="4 7" id="KW-0255">Endonuclease</keyword>
<feature type="binding site" evidence="7">
    <location>
        <position position="121"/>
    </location>
    <ligand>
        <name>Zn(2+)</name>
        <dbReference type="ChEBI" id="CHEBI:29105"/>
        <note>catalytic</note>
    </ligand>
</feature>
<dbReference type="PANTHER" id="PTHR46986">
    <property type="entry name" value="ENDORIBONUCLEASE YBEY, CHLOROPLASTIC"/>
    <property type="match status" value="1"/>
</dbReference>
<dbReference type="InterPro" id="IPR023091">
    <property type="entry name" value="MetalPrtase_cat_dom_sf_prd"/>
</dbReference>
<feature type="binding site" evidence="7">
    <location>
        <position position="115"/>
    </location>
    <ligand>
        <name>Zn(2+)</name>
        <dbReference type="ChEBI" id="CHEBI:29105"/>
        <note>catalytic</note>
    </ligand>
</feature>
<dbReference type="GO" id="GO:0004222">
    <property type="term" value="F:metalloendopeptidase activity"/>
    <property type="evidence" value="ECO:0007669"/>
    <property type="project" value="InterPro"/>
</dbReference>
<keyword evidence="7" id="KW-0698">rRNA processing</keyword>
<dbReference type="GO" id="GO:0004521">
    <property type="term" value="F:RNA endonuclease activity"/>
    <property type="evidence" value="ECO:0007669"/>
    <property type="project" value="UniProtKB-UniRule"/>
</dbReference>
<dbReference type="PROSITE" id="PS01306">
    <property type="entry name" value="UPF0054"/>
    <property type="match status" value="1"/>
</dbReference>
<keyword evidence="5 7" id="KW-0378">Hydrolase</keyword>
<keyword evidence="3 7" id="KW-0479">Metal-binding</keyword>
<organism evidence="8 9">
    <name type="scientific">Adhaeribacter soli</name>
    <dbReference type="NCBI Taxonomy" id="2607655"/>
    <lineage>
        <taxon>Bacteria</taxon>
        <taxon>Pseudomonadati</taxon>
        <taxon>Bacteroidota</taxon>
        <taxon>Cytophagia</taxon>
        <taxon>Cytophagales</taxon>
        <taxon>Hymenobacteraceae</taxon>
        <taxon>Adhaeribacter</taxon>
    </lineage>
</organism>
<comment type="subcellular location">
    <subcellularLocation>
        <location evidence="7">Cytoplasm</location>
    </subcellularLocation>
</comment>
<dbReference type="RefSeq" id="WP_150903056.1">
    <property type="nucleotide sequence ID" value="NZ_VTWT01000003.1"/>
</dbReference>
<proteinExistence type="inferred from homology"/>
<dbReference type="PANTHER" id="PTHR46986:SF1">
    <property type="entry name" value="ENDORIBONUCLEASE YBEY, CHLOROPLASTIC"/>
    <property type="match status" value="1"/>
</dbReference>
<evidence type="ECO:0000256" key="4">
    <source>
        <dbReference type="ARBA" id="ARBA00022759"/>
    </source>
</evidence>
<protein>
    <recommendedName>
        <fullName evidence="7">Endoribonuclease YbeY</fullName>
        <ecNumber evidence="7">3.1.-.-</ecNumber>
    </recommendedName>
</protein>
<keyword evidence="9" id="KW-1185">Reference proteome</keyword>
<evidence type="ECO:0000256" key="2">
    <source>
        <dbReference type="ARBA" id="ARBA00022722"/>
    </source>
</evidence>
<comment type="cofactor">
    <cofactor evidence="7">
        <name>Zn(2+)</name>
        <dbReference type="ChEBI" id="CHEBI:29105"/>
    </cofactor>
    <text evidence="7">Binds 1 zinc ion.</text>
</comment>
<dbReference type="Pfam" id="PF02130">
    <property type="entry name" value="YbeY"/>
    <property type="match status" value="1"/>
</dbReference>
<evidence type="ECO:0000313" key="9">
    <source>
        <dbReference type="Proteomes" id="UP000326570"/>
    </source>
</evidence>
<comment type="caution">
    <text evidence="8">The sequence shown here is derived from an EMBL/GenBank/DDBJ whole genome shotgun (WGS) entry which is preliminary data.</text>
</comment>
<name>A0A5N1J600_9BACT</name>
<dbReference type="InterPro" id="IPR002036">
    <property type="entry name" value="YbeY"/>
</dbReference>
<dbReference type="GO" id="GO:0008270">
    <property type="term" value="F:zinc ion binding"/>
    <property type="evidence" value="ECO:0007669"/>
    <property type="project" value="UniProtKB-UniRule"/>
</dbReference>
<dbReference type="GO" id="GO:0006364">
    <property type="term" value="P:rRNA processing"/>
    <property type="evidence" value="ECO:0007669"/>
    <property type="project" value="UniProtKB-UniRule"/>
</dbReference>
<dbReference type="HAMAP" id="MF_00009">
    <property type="entry name" value="Endoribonucl_YbeY"/>
    <property type="match status" value="1"/>
</dbReference>
<keyword evidence="6 7" id="KW-0862">Zinc</keyword>
<evidence type="ECO:0000256" key="5">
    <source>
        <dbReference type="ARBA" id="ARBA00022801"/>
    </source>
</evidence>
<dbReference type="NCBIfam" id="TIGR00043">
    <property type="entry name" value="rRNA maturation RNase YbeY"/>
    <property type="match status" value="1"/>
</dbReference>
<sequence>MTEETIDVETEDIHFELTNYQQVSAWIKQVIHNYKKNLGALTYIFCSDNYLHQINVEYLDHDTLTDIITFDNADDDGTIEGDIFVSVERVKDNAADLGIAFEDELHRVMIHGILHLLGFDDSTPELKVAMRAEEDKCLSLRSF</sequence>
<comment type="similarity">
    <text evidence="1 7">Belongs to the endoribonuclease YbeY family.</text>
</comment>
<evidence type="ECO:0000313" key="8">
    <source>
        <dbReference type="EMBL" id="KAA9340013.1"/>
    </source>
</evidence>
<keyword evidence="7" id="KW-0963">Cytoplasm</keyword>
<dbReference type="EC" id="3.1.-.-" evidence="7"/>
<dbReference type="InterPro" id="IPR020549">
    <property type="entry name" value="YbeY_CS"/>
</dbReference>
<dbReference type="EMBL" id="VTWT01000003">
    <property type="protein sequence ID" value="KAA9340013.1"/>
    <property type="molecule type" value="Genomic_DNA"/>
</dbReference>
<dbReference type="GO" id="GO:0005737">
    <property type="term" value="C:cytoplasm"/>
    <property type="evidence" value="ECO:0007669"/>
    <property type="project" value="UniProtKB-SubCell"/>
</dbReference>
<evidence type="ECO:0000256" key="7">
    <source>
        <dbReference type="HAMAP-Rule" id="MF_00009"/>
    </source>
</evidence>
<dbReference type="Gene3D" id="3.40.390.30">
    <property type="entry name" value="Metalloproteases ('zincins'), catalytic domain"/>
    <property type="match status" value="1"/>
</dbReference>
<dbReference type="AlphaFoldDB" id="A0A5N1J600"/>
<dbReference type="SUPFAM" id="SSF55486">
    <property type="entry name" value="Metalloproteases ('zincins'), catalytic domain"/>
    <property type="match status" value="1"/>
</dbReference>
<evidence type="ECO:0000256" key="6">
    <source>
        <dbReference type="ARBA" id="ARBA00022833"/>
    </source>
</evidence>
<keyword evidence="7" id="KW-0690">Ribosome biogenesis</keyword>
<comment type="function">
    <text evidence="7">Single strand-specific metallo-endoribonuclease involved in late-stage 70S ribosome quality control and in maturation of the 3' terminus of the 16S rRNA.</text>
</comment>